<feature type="non-terminal residue" evidence="2">
    <location>
        <position position="132"/>
    </location>
</feature>
<feature type="non-terminal residue" evidence="2">
    <location>
        <position position="1"/>
    </location>
</feature>
<evidence type="ECO:0000259" key="1">
    <source>
        <dbReference type="PROSITE" id="PS50878"/>
    </source>
</evidence>
<dbReference type="InterPro" id="IPR000477">
    <property type="entry name" value="RT_dom"/>
</dbReference>
<dbReference type="PROSITE" id="PS50878">
    <property type="entry name" value="RT_POL"/>
    <property type="match status" value="1"/>
</dbReference>
<gene>
    <name evidence="2" type="ORF">BTE48_17470</name>
</gene>
<dbReference type="RefSeq" id="WP_211278204.1">
    <property type="nucleotide sequence ID" value="NZ_MTSM01000383.1"/>
</dbReference>
<comment type="caution">
    <text evidence="2">The sequence shown here is derived from an EMBL/GenBank/DDBJ whole genome shotgun (WGS) entry which is preliminary data.</text>
</comment>
<dbReference type="Proteomes" id="UP000191418">
    <property type="component" value="Unassembled WGS sequence"/>
</dbReference>
<dbReference type="Pfam" id="PF00078">
    <property type="entry name" value="RVT_1"/>
    <property type="match status" value="1"/>
</dbReference>
<dbReference type="PANTHER" id="PTHR21301">
    <property type="entry name" value="REVERSE TRANSCRIPTASE"/>
    <property type="match status" value="1"/>
</dbReference>
<reference evidence="2 3" key="1">
    <citation type="submission" date="2017-01" db="EMBL/GenBank/DDBJ databases">
        <title>Genome Sequencing of a Marine Spirillum, Oceanospirillum multiglobuliferum ATCC 33336, from Japan.</title>
        <authorList>
            <person name="Carney J.G."/>
            <person name="Trachtenberg A.M."/>
            <person name="Rheaume B.A."/>
            <person name="Linnane J.D."/>
            <person name="Pitts N.L."/>
            <person name="Mykles D.L."/>
            <person name="Maclea K.S."/>
        </authorList>
    </citation>
    <scope>NUCLEOTIDE SEQUENCE [LARGE SCALE GENOMIC DNA]</scope>
    <source>
        <strain evidence="2 3">ATCC 33336</strain>
    </source>
</reference>
<organism evidence="2 3">
    <name type="scientific">Oceanospirillum multiglobuliferum</name>
    <dbReference type="NCBI Taxonomy" id="64969"/>
    <lineage>
        <taxon>Bacteria</taxon>
        <taxon>Pseudomonadati</taxon>
        <taxon>Pseudomonadota</taxon>
        <taxon>Gammaproteobacteria</taxon>
        <taxon>Oceanospirillales</taxon>
        <taxon>Oceanospirillaceae</taxon>
        <taxon>Oceanospirillum</taxon>
    </lineage>
</organism>
<evidence type="ECO:0000313" key="2">
    <source>
        <dbReference type="EMBL" id="OPX53823.1"/>
    </source>
</evidence>
<dbReference type="InterPro" id="IPR043502">
    <property type="entry name" value="DNA/RNA_pol_sf"/>
</dbReference>
<dbReference type="CDD" id="cd00304">
    <property type="entry name" value="RT_like"/>
    <property type="match status" value="1"/>
</dbReference>
<name>A0A1V4SZP3_9GAMM</name>
<evidence type="ECO:0000313" key="3">
    <source>
        <dbReference type="Proteomes" id="UP000191418"/>
    </source>
</evidence>
<dbReference type="EMBL" id="MTSM01000383">
    <property type="protein sequence ID" value="OPX53823.1"/>
    <property type="molecule type" value="Genomic_DNA"/>
</dbReference>
<dbReference type="PANTHER" id="PTHR21301:SF11">
    <property type="entry name" value="GIY-YIG DOMAIN-CONTAINING PROTEIN"/>
    <property type="match status" value="1"/>
</dbReference>
<dbReference type="SUPFAM" id="SSF56672">
    <property type="entry name" value="DNA/RNA polymerases"/>
    <property type="match status" value="1"/>
</dbReference>
<feature type="domain" description="Reverse transcriptase" evidence="1">
    <location>
        <begin position="1"/>
        <end position="132"/>
    </location>
</feature>
<sequence>NSADFVDKIKEVNLTPEQKLVSFDVSALFTSIPTKEAIKVIKEKLQQDPTLKERTNLNVDQIVELLMFCLDTTYFSFDEKFYKQTHGAAMGSPVSPIVANIYMESFEQQALSSAIHTPSIWLRYVDDTFVII</sequence>
<accession>A0A1V4SZP3</accession>
<dbReference type="AlphaFoldDB" id="A0A1V4SZP3"/>
<keyword evidence="3" id="KW-1185">Reference proteome</keyword>
<proteinExistence type="predicted"/>
<protein>
    <recommendedName>
        <fullName evidence="1">Reverse transcriptase domain-containing protein</fullName>
    </recommendedName>
</protein>